<dbReference type="RefSeq" id="WP_231938997.1">
    <property type="nucleotide sequence ID" value="NZ_LT629739.1"/>
</dbReference>
<dbReference type="STRING" id="629680.SAMN04489751_0720"/>
<dbReference type="EMBL" id="LT629739">
    <property type="protein sequence ID" value="SDR88699.1"/>
    <property type="molecule type" value="Genomic_DNA"/>
</dbReference>
<accession>A0A1H1MS28</accession>
<dbReference type="Gene3D" id="3.30.720.120">
    <property type="match status" value="1"/>
</dbReference>
<feature type="domain" description="Glyoxalase/fosfomycin resistance/dioxygenase" evidence="1">
    <location>
        <begin position="9"/>
        <end position="122"/>
    </location>
</feature>
<dbReference type="AlphaFoldDB" id="A0A1H1MS28"/>
<reference evidence="2" key="1">
    <citation type="submission" date="2016-10" db="EMBL/GenBank/DDBJ databases">
        <authorList>
            <person name="Varghese N."/>
            <person name="Submissions S."/>
        </authorList>
    </citation>
    <scope>NUCLEOTIDE SEQUENCE [LARGE SCALE GENOMIC DNA]</scope>
    <source>
        <strain evidence="2">DSM 22082</strain>
    </source>
</reference>
<dbReference type="InterPro" id="IPR004360">
    <property type="entry name" value="Glyas_Fos-R_dOase_dom"/>
</dbReference>
<sequence length="130" mass="14020">MTTTVFPAMRTTDAAATTALLVALGFTERLIVTDEADPEVIVHAEYALGETGGIMFGSVRNDGSALDSVGGNSVYVVVDTEREVDRLYEEIIDMGHAIVRPVETQPHGGREFDFRDHDGNSWGVGSYRGA</sequence>
<protein>
    <submittedName>
        <fullName evidence="2">Uncharacterized conserved protein PhnB, glyoxalase superfamily</fullName>
    </submittedName>
</protein>
<evidence type="ECO:0000313" key="3">
    <source>
        <dbReference type="Proteomes" id="UP000199700"/>
    </source>
</evidence>
<dbReference type="Proteomes" id="UP000199700">
    <property type="component" value="Chromosome"/>
</dbReference>
<gene>
    <name evidence="2" type="ORF">SAMN04489751_0720</name>
</gene>
<proteinExistence type="predicted"/>
<dbReference type="InterPro" id="IPR029068">
    <property type="entry name" value="Glyas_Bleomycin-R_OHBP_Dase"/>
</dbReference>
<dbReference type="SUPFAM" id="SSF54593">
    <property type="entry name" value="Glyoxalase/Bleomycin resistance protein/Dihydroxybiphenyl dioxygenase"/>
    <property type="match status" value="1"/>
</dbReference>
<evidence type="ECO:0000259" key="1">
    <source>
        <dbReference type="Pfam" id="PF00903"/>
    </source>
</evidence>
<dbReference type="Gene3D" id="3.30.720.110">
    <property type="match status" value="1"/>
</dbReference>
<organism evidence="2 3">
    <name type="scientific">Brevibacterium sandarakinum</name>
    <dbReference type="NCBI Taxonomy" id="629680"/>
    <lineage>
        <taxon>Bacteria</taxon>
        <taxon>Bacillati</taxon>
        <taxon>Actinomycetota</taxon>
        <taxon>Actinomycetes</taxon>
        <taxon>Micrococcales</taxon>
        <taxon>Brevibacteriaceae</taxon>
        <taxon>Brevibacterium</taxon>
    </lineage>
</organism>
<dbReference type="Pfam" id="PF00903">
    <property type="entry name" value="Glyoxalase"/>
    <property type="match status" value="1"/>
</dbReference>
<keyword evidence="3" id="KW-1185">Reference proteome</keyword>
<evidence type="ECO:0000313" key="2">
    <source>
        <dbReference type="EMBL" id="SDR88699.1"/>
    </source>
</evidence>
<name>A0A1H1MS28_BRESA</name>